<keyword evidence="2" id="KW-1003">Cell membrane</keyword>
<dbReference type="Gene3D" id="2.60.40.4100">
    <property type="entry name" value="Zona pellucida, ZP-C domain"/>
    <property type="match status" value="1"/>
</dbReference>
<dbReference type="InterPro" id="IPR017977">
    <property type="entry name" value="ZP_dom_CS"/>
</dbReference>
<dbReference type="SMART" id="SM00241">
    <property type="entry name" value="ZP"/>
    <property type="match status" value="1"/>
</dbReference>
<dbReference type="SUPFAM" id="SSF57492">
    <property type="entry name" value="Trefoil"/>
    <property type="match status" value="1"/>
</dbReference>
<dbReference type="PROSITE" id="PS51448">
    <property type="entry name" value="P_TREFOIL_2"/>
    <property type="match status" value="1"/>
</dbReference>
<keyword evidence="20" id="KW-1185">Reference proteome</keyword>
<evidence type="ECO:0000259" key="18">
    <source>
        <dbReference type="PROSITE" id="PS51448"/>
    </source>
</evidence>
<evidence type="ECO:0000256" key="15">
    <source>
        <dbReference type="SAM" id="MobiDB-lite"/>
    </source>
</evidence>
<dbReference type="PANTHER" id="PTHR23343">
    <property type="entry name" value="ZONA PELLUCIDA SPERM-BINDING PROTEIN"/>
    <property type="match status" value="1"/>
</dbReference>
<keyword evidence="9" id="KW-0472">Membrane</keyword>
<accession>A0A8C0ITD2</accession>
<dbReference type="InterPro" id="IPR044913">
    <property type="entry name" value="P_trefoil_dom_sf"/>
</dbReference>
<keyword evidence="5" id="KW-0165">Cleavage on pair of basic residues</keyword>
<evidence type="ECO:0000256" key="13">
    <source>
        <dbReference type="ARBA" id="ARBA00024183"/>
    </source>
</evidence>
<dbReference type="InterPro" id="IPR054554">
    <property type="entry name" value="ZP1/4_Ig-like"/>
</dbReference>
<evidence type="ECO:0000256" key="3">
    <source>
        <dbReference type="ARBA" id="ARBA00022525"/>
    </source>
</evidence>
<dbReference type="GO" id="GO:0032190">
    <property type="term" value="F:acrosin binding"/>
    <property type="evidence" value="ECO:0007669"/>
    <property type="project" value="TreeGrafter"/>
</dbReference>
<dbReference type="GO" id="GO:0035805">
    <property type="term" value="C:egg coat"/>
    <property type="evidence" value="ECO:0007669"/>
    <property type="project" value="UniProtKB-SubCell"/>
</dbReference>
<feature type="region of interest" description="Disordered" evidence="15">
    <location>
        <begin position="134"/>
        <end position="162"/>
    </location>
</feature>
<dbReference type="Pfam" id="PF23344">
    <property type="entry name" value="ZP-N"/>
    <property type="match status" value="1"/>
</dbReference>
<evidence type="ECO:0000259" key="17">
    <source>
        <dbReference type="PROSITE" id="PS51034"/>
    </source>
</evidence>
<dbReference type="InterPro" id="IPR000519">
    <property type="entry name" value="P_trefoil_dom"/>
</dbReference>
<keyword evidence="11" id="KW-0325">Glycoprotein</keyword>
<keyword evidence="6" id="KW-0812">Transmembrane</keyword>
<evidence type="ECO:0000256" key="11">
    <source>
        <dbReference type="ARBA" id="ARBA00023180"/>
    </source>
</evidence>
<evidence type="ECO:0000256" key="8">
    <source>
        <dbReference type="ARBA" id="ARBA00022989"/>
    </source>
</evidence>
<evidence type="ECO:0000256" key="1">
    <source>
        <dbReference type="ARBA" id="ARBA00004251"/>
    </source>
</evidence>
<evidence type="ECO:0000256" key="2">
    <source>
        <dbReference type="ARBA" id="ARBA00022475"/>
    </source>
</evidence>
<evidence type="ECO:0000256" key="7">
    <source>
        <dbReference type="ARBA" id="ARBA00022729"/>
    </source>
</evidence>
<evidence type="ECO:0000256" key="4">
    <source>
        <dbReference type="ARBA" id="ARBA00022530"/>
    </source>
</evidence>
<evidence type="ECO:0000256" key="9">
    <source>
        <dbReference type="ARBA" id="ARBA00023136"/>
    </source>
</evidence>
<dbReference type="GO" id="GO:0005886">
    <property type="term" value="C:plasma membrane"/>
    <property type="evidence" value="ECO:0007669"/>
    <property type="project" value="UniProtKB-SubCell"/>
</dbReference>
<evidence type="ECO:0000256" key="6">
    <source>
        <dbReference type="ARBA" id="ARBA00022692"/>
    </source>
</evidence>
<sequence>MGLGWRYFVGLVLLWSLWSALGQGDFRRVSFSVLPRGYEYDCGDYGMQLLVFPRQGRTIRFKVVDEFGTPFEVTNCSICYHWISSGEKGEVIFSAGYNGCHVLRQDGRSLLKVRVEELLSTRAIAATHDVNMTCPKPTEHDLTPEETVRPVPQPQPGLVRPVPQPQPGRIGVWVPSNGRGSPALLNPQLDVLGAHLTQEQCRVVAGKIPCSDTPGQAACIQAGCCYVETDLTTPCYYGNTVTVQCLVDGHFILVVSRDMSDHPIILDSVRLAYAQTGCDPIRMTEAFVVFRFPVMQCGTTVQVIHDKLIYENQLISGIDIQTGPDGSITRDRISALLSSCPLPTDVSYASYLAERDYPVVKVLRDPVYMEVRILQRTDPSLVLVLHQCWATPSTNPLQQPQWPILVDGCPFLGDNYRTQLVPMVTASSELPFPTHHQRFVLSTFAFVDSASQVVLDGQVYIYCSASACYPSRLEPCRTTCPSGATASKSEWLHPCTSGLRSMWVSTSSHPKYQRTHGEQSSACPTIYLLQ</sequence>
<keyword evidence="12" id="KW-0278">Fertilization</keyword>
<dbReference type="GO" id="GO:0007339">
    <property type="term" value="P:binding of sperm to zona pellucida"/>
    <property type="evidence" value="ECO:0007669"/>
    <property type="project" value="TreeGrafter"/>
</dbReference>
<name>A0A8C0ITD2_CHEAB</name>
<evidence type="ECO:0000256" key="12">
    <source>
        <dbReference type="ARBA" id="ARBA00023279"/>
    </source>
</evidence>
<dbReference type="PROSITE" id="PS00682">
    <property type="entry name" value="ZP_1"/>
    <property type="match status" value="1"/>
</dbReference>
<dbReference type="OMA" id="RFEVNNC"/>
<dbReference type="AlphaFoldDB" id="A0A8C0ITD2"/>
<dbReference type="InterPro" id="IPR001507">
    <property type="entry name" value="ZP_dom"/>
</dbReference>
<evidence type="ECO:0000256" key="5">
    <source>
        <dbReference type="ARBA" id="ARBA00022685"/>
    </source>
</evidence>
<comment type="caution">
    <text evidence="14">Lacks conserved residue(s) required for the propagation of feature annotation.</text>
</comment>
<evidence type="ECO:0000313" key="19">
    <source>
        <dbReference type="Ensembl" id="ENSCABP00000019409.1"/>
    </source>
</evidence>
<dbReference type="InterPro" id="IPR042235">
    <property type="entry name" value="ZP-C_dom"/>
</dbReference>
<dbReference type="PROSITE" id="PS51034">
    <property type="entry name" value="ZP_2"/>
    <property type="match status" value="1"/>
</dbReference>
<dbReference type="Ensembl" id="ENSCABT00000021271.1">
    <property type="protein sequence ID" value="ENSCABP00000019409.1"/>
    <property type="gene ID" value="ENSCABG00000014328.1"/>
</dbReference>
<dbReference type="GeneTree" id="ENSGT00940000161188"/>
<dbReference type="Pfam" id="PF22821">
    <property type="entry name" value="ZP1_ZP4_Ig-like"/>
    <property type="match status" value="1"/>
</dbReference>
<protein>
    <recommendedName>
        <fullName evidence="21">Zona pellucida sperm-binding protein 1</fullName>
    </recommendedName>
</protein>
<comment type="subcellular location">
    <subcellularLocation>
        <location evidence="1">Cell membrane</location>
        <topology evidence="1">Single-pass type I membrane protein</topology>
    </subcellularLocation>
    <subcellularLocation>
        <location evidence="13">Zona pellucida</location>
    </subcellularLocation>
</comment>
<dbReference type="Gene3D" id="2.60.40.3210">
    <property type="entry name" value="Zona pellucida, ZP-N domain"/>
    <property type="match status" value="1"/>
</dbReference>
<keyword evidence="7 16" id="KW-0732">Signal</keyword>
<keyword evidence="10" id="KW-1015">Disulfide bond</keyword>
<dbReference type="GO" id="GO:0060468">
    <property type="term" value="P:prevention of polyspermy"/>
    <property type="evidence" value="ECO:0007669"/>
    <property type="project" value="TreeGrafter"/>
</dbReference>
<evidence type="ECO:0000256" key="10">
    <source>
        <dbReference type="ARBA" id="ARBA00023157"/>
    </source>
</evidence>
<proteinExistence type="predicted"/>
<evidence type="ECO:0008006" key="21">
    <source>
        <dbReference type="Google" id="ProtNLM"/>
    </source>
</evidence>
<dbReference type="Proteomes" id="UP000694404">
    <property type="component" value="Unplaced"/>
</dbReference>
<feature type="domain" description="P-type" evidence="18">
    <location>
        <begin position="199"/>
        <end position="239"/>
    </location>
</feature>
<keyword evidence="4" id="KW-0272">Extracellular matrix</keyword>
<dbReference type="Pfam" id="PF00100">
    <property type="entry name" value="Zona_pellucida"/>
    <property type="match status" value="1"/>
</dbReference>
<dbReference type="InterPro" id="IPR055355">
    <property type="entry name" value="ZP-C"/>
</dbReference>
<feature type="signal peptide" evidence="16">
    <location>
        <begin position="1"/>
        <end position="22"/>
    </location>
</feature>
<evidence type="ECO:0000313" key="20">
    <source>
        <dbReference type="Proteomes" id="UP000694404"/>
    </source>
</evidence>
<dbReference type="CDD" id="cd00111">
    <property type="entry name" value="Trefoil"/>
    <property type="match status" value="1"/>
</dbReference>
<evidence type="ECO:0000256" key="14">
    <source>
        <dbReference type="PROSITE-ProRule" id="PRU00779"/>
    </source>
</evidence>
<evidence type="ECO:0000256" key="16">
    <source>
        <dbReference type="SAM" id="SignalP"/>
    </source>
</evidence>
<dbReference type="InterPro" id="IPR055356">
    <property type="entry name" value="ZP-N"/>
</dbReference>
<feature type="chain" id="PRO_5034571565" description="Zona pellucida sperm-binding protein 1" evidence="16">
    <location>
        <begin position="23"/>
        <end position="530"/>
    </location>
</feature>
<reference evidence="19" key="1">
    <citation type="submission" date="2025-08" db="UniProtKB">
        <authorList>
            <consortium name="Ensembl"/>
        </authorList>
    </citation>
    <scope>IDENTIFICATION</scope>
</reference>
<reference evidence="19" key="2">
    <citation type="submission" date="2025-09" db="UniProtKB">
        <authorList>
            <consortium name="Ensembl"/>
        </authorList>
    </citation>
    <scope>IDENTIFICATION</scope>
</reference>
<feature type="domain" description="ZP" evidence="17">
    <location>
        <begin position="41"/>
        <end position="483"/>
    </location>
</feature>
<dbReference type="InterPro" id="IPR051148">
    <property type="entry name" value="Zona_Pellucida_Domain_gp"/>
</dbReference>
<dbReference type="GO" id="GO:0035804">
    <property type="term" value="F:structural constituent of egg coat"/>
    <property type="evidence" value="ECO:0007669"/>
    <property type="project" value="TreeGrafter"/>
</dbReference>
<keyword evidence="3" id="KW-0964">Secreted</keyword>
<keyword evidence="8" id="KW-1133">Transmembrane helix</keyword>
<dbReference type="PANTHER" id="PTHR23343:SF41">
    <property type="entry name" value="ZONA PELLUCIDA SPERM-BINDING PROTEIN 1"/>
    <property type="match status" value="1"/>
</dbReference>
<organism evidence="19 20">
    <name type="scientific">Chelonoidis abingdonii</name>
    <name type="common">Abingdon island giant tortoise</name>
    <name type="synonym">Testudo abingdonii</name>
    <dbReference type="NCBI Taxonomy" id="106734"/>
    <lineage>
        <taxon>Eukaryota</taxon>
        <taxon>Metazoa</taxon>
        <taxon>Chordata</taxon>
        <taxon>Craniata</taxon>
        <taxon>Vertebrata</taxon>
        <taxon>Euteleostomi</taxon>
        <taxon>Archelosauria</taxon>
        <taxon>Testudinata</taxon>
        <taxon>Testudines</taxon>
        <taxon>Cryptodira</taxon>
        <taxon>Durocryptodira</taxon>
        <taxon>Testudinoidea</taxon>
        <taxon>Testudinidae</taxon>
        <taxon>Chelonoidis</taxon>
    </lineage>
</organism>
<feature type="compositionally biased region" description="Basic and acidic residues" evidence="15">
    <location>
        <begin position="137"/>
        <end position="148"/>
    </location>
</feature>